<name>H1Q470_9BACT</name>
<dbReference type="AlphaFoldDB" id="H1Q470"/>
<reference evidence="1 2" key="1">
    <citation type="submission" date="2011-12" db="EMBL/GenBank/DDBJ databases">
        <title>The Genome Sequence of Prevotella micans F0438.</title>
        <authorList>
            <consortium name="The Broad Institute Genome Sequencing Platform"/>
            <person name="Earl A."/>
            <person name="Ward D."/>
            <person name="Feldgarden M."/>
            <person name="Gevers D."/>
            <person name="Izard J."/>
            <person name="Baranova O.V."/>
            <person name="Blanton J.M."/>
            <person name="Wade W.G."/>
            <person name="Dewhirst F.E."/>
            <person name="Young S.K."/>
            <person name="Zeng Q."/>
            <person name="Gargeya S."/>
            <person name="Fitzgerald M."/>
            <person name="Haas B."/>
            <person name="Abouelleil A."/>
            <person name="Alvarado L."/>
            <person name="Arachchi H.M."/>
            <person name="Berlin A."/>
            <person name="Chapman S.B."/>
            <person name="Gearin G."/>
            <person name="Goldberg J."/>
            <person name="Griggs A."/>
            <person name="Gujja S."/>
            <person name="Hansen M."/>
            <person name="Heiman D."/>
            <person name="Howarth C."/>
            <person name="Larimer J."/>
            <person name="Lui A."/>
            <person name="MacDonald P.J.P."/>
            <person name="McCowen C."/>
            <person name="Montmayeur A."/>
            <person name="Murphy C."/>
            <person name="Neiman D."/>
            <person name="Pearson M."/>
            <person name="Priest M."/>
            <person name="Roberts A."/>
            <person name="Saif S."/>
            <person name="Shea T."/>
            <person name="Sisk P."/>
            <person name="Stolte C."/>
            <person name="Sykes S."/>
            <person name="Wortman J."/>
            <person name="Nusbaum C."/>
            <person name="Birren B."/>
        </authorList>
    </citation>
    <scope>NUCLEOTIDE SEQUENCE [LARGE SCALE GENOMIC DNA]</scope>
    <source>
        <strain evidence="1 2">F0438</strain>
    </source>
</reference>
<comment type="caution">
    <text evidence="1">The sequence shown here is derived from an EMBL/GenBank/DDBJ whole genome shotgun (WGS) entry which is preliminary data.</text>
</comment>
<accession>H1Q470</accession>
<protein>
    <submittedName>
        <fullName evidence="1">Uncharacterized protein</fullName>
    </submittedName>
</protein>
<keyword evidence="2" id="KW-1185">Reference proteome</keyword>
<gene>
    <name evidence="1" type="ORF">HMPREF9140_01708</name>
</gene>
<dbReference type="PATRIC" id="fig|883158.3.peg.1710"/>
<dbReference type="EMBL" id="AGWK01000044">
    <property type="protein sequence ID" value="EHO67991.1"/>
    <property type="molecule type" value="Genomic_DNA"/>
</dbReference>
<dbReference type="Proteomes" id="UP000016023">
    <property type="component" value="Unassembled WGS sequence"/>
</dbReference>
<dbReference type="HOGENOM" id="CLU_1239241_0_0_10"/>
<organism evidence="1 2">
    <name type="scientific">Prevotella micans F0438</name>
    <dbReference type="NCBI Taxonomy" id="883158"/>
    <lineage>
        <taxon>Bacteria</taxon>
        <taxon>Pseudomonadati</taxon>
        <taxon>Bacteroidota</taxon>
        <taxon>Bacteroidia</taxon>
        <taxon>Bacteroidales</taxon>
        <taxon>Prevotellaceae</taxon>
        <taxon>Prevotella</taxon>
    </lineage>
</organism>
<proteinExistence type="predicted"/>
<evidence type="ECO:0000313" key="2">
    <source>
        <dbReference type="Proteomes" id="UP000016023"/>
    </source>
</evidence>
<sequence length="223" mass="24647">MHSVGPRIIILCGFGRQVARSLNPYFGRQVATWTDANSGQNGPHVGTDPVSVRPIRQVGMNIWADRSEYIMRSVDRIGIDSDRHGVCPYMRAERPSWHGVGRDNDKNPFHNVQNGRDDGNIGFVDMQNHPYINNTLSYAVDFSMTDGVGCFYAVDSSMTDGIGCSYAVDSTMTYGVGRFYAVDFTMTDGVGHFYAVNFTMTYDVGCFYAVDSIATMVLVVSTP</sequence>
<dbReference type="STRING" id="883158.HMPREF9140_01708"/>
<evidence type="ECO:0000313" key="1">
    <source>
        <dbReference type="EMBL" id="EHO67991.1"/>
    </source>
</evidence>